<name>A0A1J1J890_9DIPT</name>
<evidence type="ECO:0000313" key="2">
    <source>
        <dbReference type="Proteomes" id="UP000183832"/>
    </source>
</evidence>
<accession>A0A1J1J890</accession>
<dbReference type="PANTHER" id="PTHR21530:SF7">
    <property type="entry name" value="TRAB DOMAIN-CONTAINING PROTEIN"/>
    <property type="match status" value="1"/>
</dbReference>
<dbReference type="AlphaFoldDB" id="A0A1J1J890"/>
<protein>
    <submittedName>
        <fullName evidence="1">CLUMA_CG020650, isoform A</fullName>
    </submittedName>
</protein>
<dbReference type="EMBL" id="CVRI01000073">
    <property type="protein sequence ID" value="CRL07694.1"/>
    <property type="molecule type" value="Genomic_DNA"/>
</dbReference>
<evidence type="ECO:0000313" key="1">
    <source>
        <dbReference type="EMBL" id="CRL07694.1"/>
    </source>
</evidence>
<gene>
    <name evidence="1" type="ORF">CLUMA_CG020650</name>
</gene>
<dbReference type="CDD" id="cd14726">
    <property type="entry name" value="TraB_PrgY-like"/>
    <property type="match status" value="1"/>
</dbReference>
<sequence length="358" mass="40325">MASNRIENMVLTSTLPKQTDQSVAIDIDSNPSQPLIVKEQFPDLKIYGSLDEFHKNLPETVVWWQAPNGNNIYLVGTAHFSEASQRDVAFVIRNVRPRTVVVELCESRVHILKHDEKTLLEEAKDINMQKVRNVIKTNGFFNGMFYILLLNMSAKLTKELGMAPGGEFRTAMKEASKIPNCLVHLGDRPINITLQRAIKGLSLWQTLKLVYKLMSFDDTITKEDVEQCKQKDLLEELMKEMAGEFPAFGEVFVNERDMFLAHSLQRASLSSSNLMNARTQSAVNKGSTNVVAVMGIGHSAGVQKFFGQPLADEIPRIMIIPKAPLSTRIFKNTVKYGTLTLIGYGIYRFTAPYLRKLL</sequence>
<organism evidence="1 2">
    <name type="scientific">Clunio marinus</name>
    <dbReference type="NCBI Taxonomy" id="568069"/>
    <lineage>
        <taxon>Eukaryota</taxon>
        <taxon>Metazoa</taxon>
        <taxon>Ecdysozoa</taxon>
        <taxon>Arthropoda</taxon>
        <taxon>Hexapoda</taxon>
        <taxon>Insecta</taxon>
        <taxon>Pterygota</taxon>
        <taxon>Neoptera</taxon>
        <taxon>Endopterygota</taxon>
        <taxon>Diptera</taxon>
        <taxon>Nematocera</taxon>
        <taxon>Chironomoidea</taxon>
        <taxon>Chironomidae</taxon>
        <taxon>Clunio</taxon>
    </lineage>
</organism>
<dbReference type="PANTHER" id="PTHR21530">
    <property type="entry name" value="PHEROMONE SHUTDOWN PROTEIN"/>
    <property type="match status" value="1"/>
</dbReference>
<dbReference type="STRING" id="568069.A0A1J1J890"/>
<dbReference type="Proteomes" id="UP000183832">
    <property type="component" value="Unassembled WGS sequence"/>
</dbReference>
<reference evidence="1 2" key="1">
    <citation type="submission" date="2015-04" db="EMBL/GenBank/DDBJ databases">
        <authorList>
            <person name="Syromyatnikov M.Y."/>
            <person name="Popov V.N."/>
        </authorList>
    </citation>
    <scope>NUCLEOTIDE SEQUENCE [LARGE SCALE GENOMIC DNA]</scope>
</reference>
<dbReference type="InterPro" id="IPR002816">
    <property type="entry name" value="TraB/PrgY/GumN_fam"/>
</dbReference>
<dbReference type="Pfam" id="PF01963">
    <property type="entry name" value="TraB_PrgY_gumN"/>
    <property type="match status" value="1"/>
</dbReference>
<keyword evidence="2" id="KW-1185">Reference proteome</keyword>
<dbReference type="OrthoDB" id="48306at2759"/>
<dbReference type="InterPro" id="IPR046345">
    <property type="entry name" value="TraB_PrgY-like"/>
</dbReference>
<proteinExistence type="predicted"/>